<dbReference type="SUPFAM" id="SSF51430">
    <property type="entry name" value="NAD(P)-linked oxidoreductase"/>
    <property type="match status" value="1"/>
</dbReference>
<evidence type="ECO:0000256" key="2">
    <source>
        <dbReference type="ARBA" id="ARBA00023002"/>
    </source>
</evidence>
<comment type="similarity">
    <text evidence="3">Belongs to the aldo/keto reductase family. Aldo/keto reductase 2 subfamily.</text>
</comment>
<dbReference type="PRINTS" id="PR00069">
    <property type="entry name" value="ALDKETRDTASE"/>
</dbReference>
<proteinExistence type="inferred from homology"/>
<dbReference type="OrthoDB" id="9772407at2"/>
<evidence type="ECO:0000313" key="6">
    <source>
        <dbReference type="EMBL" id="TXR53420.1"/>
    </source>
</evidence>
<sequence length="343" mass="38555">MEYRLLGRTDIKVSKICLGTMTFGEQNTESEAHEQMDYAIAHGVNFFDAAEMYPVPPKPETQGLTEQYIGSWFAKTGNRDKVIMATKVASNGMDHIRPNADLRAAEIIEAAEKSLKRLQTDYIDLYQLHWPSRPTNFFGQLGFSYPAKDTGVPIEETLEACTRLVQSGKVRHIGVSNETPWGVSEYLRLSRESDLTRIASIQNPYNLLNRTFEIGLGEFAKEEQVGLLAYSPLGMGILTGKYRHGARPANARLTIFTRFQRYMTELADQMTEQYLQLAEKHQLNPAQMALAFVNDRPFVTSNIIGATSVEQLKTNIDSAYLTLNEEVLKDIEALHAAQPNPCP</sequence>
<evidence type="ECO:0000259" key="5">
    <source>
        <dbReference type="Pfam" id="PF00248"/>
    </source>
</evidence>
<comment type="caution">
    <text evidence="6">The sequence shown here is derived from an EMBL/GenBank/DDBJ whole genome shotgun (WGS) entry which is preliminary data.</text>
</comment>
<dbReference type="InterPro" id="IPR020471">
    <property type="entry name" value="AKR"/>
</dbReference>
<keyword evidence="7" id="KW-1185">Reference proteome</keyword>
<dbReference type="PANTHER" id="PTHR43364">
    <property type="entry name" value="NADH-SPECIFIC METHYLGLYOXAL REDUCTASE-RELATED"/>
    <property type="match status" value="1"/>
</dbReference>
<keyword evidence="2" id="KW-0560">Oxidoreductase</keyword>
<accession>A0A5C8Z982</accession>
<gene>
    <name evidence="6" type="ORF">FME95_02295</name>
</gene>
<dbReference type="Pfam" id="PF00248">
    <property type="entry name" value="Aldo_ket_red"/>
    <property type="match status" value="1"/>
</dbReference>
<reference evidence="6 7" key="1">
    <citation type="submission" date="2019-07" db="EMBL/GenBank/DDBJ databases">
        <title>Reinekea sp. strain SSH23 genome sequencing and assembly.</title>
        <authorList>
            <person name="Kim I."/>
        </authorList>
    </citation>
    <scope>NUCLEOTIDE SEQUENCE [LARGE SCALE GENOMIC DNA]</scope>
    <source>
        <strain evidence="6 7">SSH23</strain>
    </source>
</reference>
<dbReference type="InterPro" id="IPR036812">
    <property type="entry name" value="NAD(P)_OxRdtase_dom_sf"/>
</dbReference>
<dbReference type="FunFam" id="3.20.20.100:FF:000005">
    <property type="entry name" value="NADP(H)-dependent aldo-keto reductase"/>
    <property type="match status" value="1"/>
</dbReference>
<name>A0A5C8Z982_9GAMM</name>
<protein>
    <recommendedName>
        <fullName evidence="4">Protein tas</fullName>
    </recommendedName>
</protein>
<dbReference type="Gene3D" id="3.20.20.100">
    <property type="entry name" value="NADP-dependent oxidoreductase domain"/>
    <property type="match status" value="1"/>
</dbReference>
<evidence type="ECO:0000256" key="4">
    <source>
        <dbReference type="ARBA" id="ARBA00070119"/>
    </source>
</evidence>
<keyword evidence="1" id="KW-0521">NADP</keyword>
<dbReference type="CDD" id="cd19094">
    <property type="entry name" value="AKR_Tas-like"/>
    <property type="match status" value="1"/>
</dbReference>
<evidence type="ECO:0000313" key="7">
    <source>
        <dbReference type="Proteomes" id="UP000321764"/>
    </source>
</evidence>
<dbReference type="PANTHER" id="PTHR43364:SF4">
    <property type="entry name" value="NAD(P)-LINKED OXIDOREDUCTASE SUPERFAMILY PROTEIN"/>
    <property type="match status" value="1"/>
</dbReference>
<evidence type="ECO:0000256" key="1">
    <source>
        <dbReference type="ARBA" id="ARBA00022857"/>
    </source>
</evidence>
<organism evidence="6 7">
    <name type="scientific">Reinekea thalattae</name>
    <dbReference type="NCBI Taxonomy" id="2593301"/>
    <lineage>
        <taxon>Bacteria</taxon>
        <taxon>Pseudomonadati</taxon>
        <taxon>Pseudomonadota</taxon>
        <taxon>Gammaproteobacteria</taxon>
        <taxon>Oceanospirillales</taxon>
        <taxon>Saccharospirillaceae</taxon>
        <taxon>Reinekea</taxon>
    </lineage>
</organism>
<dbReference type="EMBL" id="VKAD01000001">
    <property type="protein sequence ID" value="TXR53420.1"/>
    <property type="molecule type" value="Genomic_DNA"/>
</dbReference>
<dbReference type="InterPro" id="IPR023210">
    <property type="entry name" value="NADP_OxRdtase_dom"/>
</dbReference>
<feature type="domain" description="NADP-dependent oxidoreductase" evidence="5">
    <location>
        <begin position="15"/>
        <end position="334"/>
    </location>
</feature>
<dbReference type="AlphaFoldDB" id="A0A5C8Z982"/>
<dbReference type="GO" id="GO:0016491">
    <property type="term" value="F:oxidoreductase activity"/>
    <property type="evidence" value="ECO:0007669"/>
    <property type="project" value="UniProtKB-KW"/>
</dbReference>
<dbReference type="RefSeq" id="WP_147712778.1">
    <property type="nucleotide sequence ID" value="NZ_VKAD01000001.1"/>
</dbReference>
<dbReference type="NCBIfam" id="NF007912">
    <property type="entry name" value="PRK10625.1"/>
    <property type="match status" value="1"/>
</dbReference>
<dbReference type="Proteomes" id="UP000321764">
    <property type="component" value="Unassembled WGS sequence"/>
</dbReference>
<dbReference type="InterPro" id="IPR050523">
    <property type="entry name" value="AKR_Detox_Biosynth"/>
</dbReference>
<evidence type="ECO:0000256" key="3">
    <source>
        <dbReference type="ARBA" id="ARBA00038157"/>
    </source>
</evidence>